<reference evidence="2" key="1">
    <citation type="journal article" date="2014" name="Genome Announc.">
        <title>De novo whole-genome sequence and genome annotation of Lichtheimia ramosa.</title>
        <authorList>
            <person name="Linde J."/>
            <person name="Schwartze V."/>
            <person name="Binder U."/>
            <person name="Lass-Florl C."/>
            <person name="Voigt K."/>
            <person name="Horn F."/>
        </authorList>
    </citation>
    <scope>NUCLEOTIDE SEQUENCE</scope>
    <source>
        <strain evidence="2">JMRC FSU:6197</strain>
    </source>
</reference>
<dbReference type="AlphaFoldDB" id="A0A077WQE0"/>
<proteinExistence type="predicted"/>
<dbReference type="EMBL" id="LK023331">
    <property type="protein sequence ID" value="CDS09333.1"/>
    <property type="molecule type" value="Genomic_DNA"/>
</dbReference>
<dbReference type="OrthoDB" id="114080at2759"/>
<evidence type="ECO:0000259" key="1">
    <source>
        <dbReference type="Pfam" id="PF14780"/>
    </source>
</evidence>
<name>A0A077WQE0_9FUNG</name>
<gene>
    <name evidence="2" type="ORF">LRAMOSA10693</name>
</gene>
<accession>A0A077WQE0</accession>
<sequence>MTSTAAYTILELSPPTTPNALPREQLNKKSKVDHEQNLKQLKRVEKAMKKQQFWVEVAVIDRTFYKLSNSQRLFPRFRIMAQVRQLCKRLKRLGIDHVVARFLYVFWNVKSADNCKGPWNFTPTKEFAEYTMHRIIAAALLLDRLQALLMKAYVEQTKTLRLRHFTNLMFVYMGACSRLYCMAHRWSIELQQCYDLIQGWYAAFPSGIKPKNKTKETISNIDYTCLPDTCIQARRNAIQEWSGQAE</sequence>
<dbReference type="InterPro" id="IPR027951">
    <property type="entry name" value="Nepro_N"/>
</dbReference>
<dbReference type="GO" id="GO:0005634">
    <property type="term" value="C:nucleus"/>
    <property type="evidence" value="ECO:0007669"/>
    <property type="project" value="TreeGrafter"/>
</dbReference>
<dbReference type="PANTHER" id="PTHR34761">
    <property type="entry name" value="NUCLEOLUS AND NEURAL PROGENITOR PROTEIN"/>
    <property type="match status" value="1"/>
</dbReference>
<evidence type="ECO:0000313" key="2">
    <source>
        <dbReference type="EMBL" id="CDS09333.1"/>
    </source>
</evidence>
<dbReference type="PANTHER" id="PTHR34761:SF1">
    <property type="entry name" value="NUCLEOLUS AND NEURAL PROGENITOR PROTEIN"/>
    <property type="match status" value="1"/>
</dbReference>
<feature type="domain" description="Nucleolus and neural progenitor protein-like N-terminal" evidence="1">
    <location>
        <begin position="20"/>
        <end position="195"/>
    </location>
</feature>
<dbReference type="Pfam" id="PF14780">
    <property type="entry name" value="NEPRO_N"/>
    <property type="match status" value="1"/>
</dbReference>
<dbReference type="InterPro" id="IPR052835">
    <property type="entry name" value="Nepro"/>
</dbReference>
<organism evidence="2">
    <name type="scientific">Lichtheimia ramosa</name>
    <dbReference type="NCBI Taxonomy" id="688394"/>
    <lineage>
        <taxon>Eukaryota</taxon>
        <taxon>Fungi</taxon>
        <taxon>Fungi incertae sedis</taxon>
        <taxon>Mucoromycota</taxon>
        <taxon>Mucoromycotina</taxon>
        <taxon>Mucoromycetes</taxon>
        <taxon>Mucorales</taxon>
        <taxon>Lichtheimiaceae</taxon>
        <taxon>Lichtheimia</taxon>
    </lineage>
</organism>
<protein>
    <recommendedName>
        <fullName evidence="1">Nucleolus and neural progenitor protein-like N-terminal domain-containing protein</fullName>
    </recommendedName>
</protein>